<proteinExistence type="predicted"/>
<dbReference type="InterPro" id="IPR010906">
    <property type="entry name" value="Phage_lambda_Nu1_terminase-ssu"/>
</dbReference>
<sequence length="182" mass="20444">MNVNKKQLAAIFGVDAKTIQRWQEQGMPVTSGGGRGVEVAYDTIAVIKWYAERDCELENGRLRKELDELRAAGEAELQPGTIDYERYRLTRAQADAQEMKNEVDKSLLIPMELLTFLLPRIAGGISAKLDGIPLTLKRKYPELKPVHIDAVKKEVALASNQAAAIHEDLGRWLDEFNRTRGQ</sequence>
<reference evidence="1" key="1">
    <citation type="submission" date="2020-12" db="EMBL/GenBank/DDBJ databases">
        <title>Draft genome sequence of Enterobacter spp., Lelliottia spp. and Serratia spp. isolated from drinking water reservoirs and lakes.</title>
        <authorList>
            <person name="Reitter C."/>
            <person name="Neuhaus K."/>
            <person name="Huegler M."/>
        </authorList>
    </citation>
    <scope>NUCLEOTIDE SEQUENCE</scope>
    <source>
        <strain evidence="1">TZW15</strain>
    </source>
</reference>
<dbReference type="Pfam" id="PF07471">
    <property type="entry name" value="Phage_Nu1"/>
    <property type="match status" value="1"/>
</dbReference>
<dbReference type="AlphaFoldDB" id="A0AAP2AFX9"/>
<comment type="caution">
    <text evidence="1">The sequence shown here is derived from an EMBL/GenBank/DDBJ whole genome shotgun (WGS) entry which is preliminary data.</text>
</comment>
<protein>
    <submittedName>
        <fullName evidence="1">Terminase small subunit</fullName>
    </submittedName>
</protein>
<dbReference type="EMBL" id="JAENMS010000006">
    <property type="protein sequence ID" value="MBL5935454.1"/>
    <property type="molecule type" value="Genomic_DNA"/>
</dbReference>
<dbReference type="RefSeq" id="WP_202665955.1">
    <property type="nucleotide sequence ID" value="NZ_JAENMR010000006.1"/>
</dbReference>
<evidence type="ECO:0000313" key="1">
    <source>
        <dbReference type="EMBL" id="MBL5935454.1"/>
    </source>
</evidence>
<dbReference type="Gene3D" id="1.10.10.10">
    <property type="entry name" value="Winged helix-like DNA-binding domain superfamily/Winged helix DNA-binding domain"/>
    <property type="match status" value="1"/>
</dbReference>
<organism evidence="1 2">
    <name type="scientific">Lelliottia amnigena</name>
    <name type="common">Enterobacter amnigenus</name>
    <dbReference type="NCBI Taxonomy" id="61646"/>
    <lineage>
        <taxon>Bacteria</taxon>
        <taxon>Pseudomonadati</taxon>
        <taxon>Pseudomonadota</taxon>
        <taxon>Gammaproteobacteria</taxon>
        <taxon>Enterobacterales</taxon>
        <taxon>Enterobacteriaceae</taxon>
        <taxon>Lelliottia</taxon>
    </lineage>
</organism>
<dbReference type="Proteomes" id="UP000653275">
    <property type="component" value="Unassembled WGS sequence"/>
</dbReference>
<dbReference type="SUPFAM" id="SSF46955">
    <property type="entry name" value="Putative DNA-binding domain"/>
    <property type="match status" value="1"/>
</dbReference>
<evidence type="ECO:0000313" key="2">
    <source>
        <dbReference type="Proteomes" id="UP000653275"/>
    </source>
</evidence>
<name>A0AAP2AFX9_LELAM</name>
<dbReference type="InterPro" id="IPR036388">
    <property type="entry name" value="WH-like_DNA-bd_sf"/>
</dbReference>
<dbReference type="InterPro" id="IPR009061">
    <property type="entry name" value="DNA-bd_dom_put_sf"/>
</dbReference>
<accession>A0AAP2AFX9</accession>
<gene>
    <name evidence="1" type="ORF">I7V27_13500</name>
</gene>